<dbReference type="EMBL" id="LR824012">
    <property type="protein sequence ID" value="CAD0198669.1"/>
    <property type="molecule type" value="Genomic_DNA"/>
</dbReference>
<sequence length="172" mass="19957">MNDTSSSEIVFHLIVKISCFFLGGRFNWRRCCRCCLRCGRRRRRRGCFRGWSGSGSWRSISRWRWSRCSFCWWCRRRSTFCGRRRRCTFCGRRCWGPFRGCSGSGGTFCGGSSRGALCRWGSLRGGSGGSFSRGRTFRRGRTLRRGRSVRRGTFTFLVCNAMKLNLNLWVSA</sequence>
<evidence type="ECO:0000313" key="2">
    <source>
        <dbReference type="EMBL" id="CAD0198669.1"/>
    </source>
</evidence>
<keyword evidence="1" id="KW-0812">Transmembrane</keyword>
<accession>A0A9N8KU34</accession>
<proteinExistence type="predicted"/>
<dbReference type="AlphaFoldDB" id="A0A9N8KU34"/>
<evidence type="ECO:0000256" key="1">
    <source>
        <dbReference type="SAM" id="Phobius"/>
    </source>
</evidence>
<reference evidence="2" key="1">
    <citation type="submission" date="2021-12" db="EMBL/GenBank/DDBJ databases">
        <authorList>
            <person name="King R."/>
        </authorList>
    </citation>
    <scope>NUCLEOTIDE SEQUENCE</scope>
</reference>
<keyword evidence="3" id="KW-1185">Reference proteome</keyword>
<gene>
    <name evidence="2" type="ORF">CINC_LOCUS12941</name>
</gene>
<protein>
    <submittedName>
        <fullName evidence="2">Uncharacterized protein</fullName>
    </submittedName>
</protein>
<evidence type="ECO:0000313" key="3">
    <source>
        <dbReference type="Proteomes" id="UP001154114"/>
    </source>
</evidence>
<name>A0A9N8KU34_CHRIL</name>
<keyword evidence="1" id="KW-1133">Transmembrane helix</keyword>
<dbReference type="Proteomes" id="UP001154114">
    <property type="component" value="Chromosome 9"/>
</dbReference>
<organism evidence="2 3">
    <name type="scientific">Chrysodeixis includens</name>
    <name type="common">Soybean looper</name>
    <name type="synonym">Pseudoplusia includens</name>
    <dbReference type="NCBI Taxonomy" id="689277"/>
    <lineage>
        <taxon>Eukaryota</taxon>
        <taxon>Metazoa</taxon>
        <taxon>Ecdysozoa</taxon>
        <taxon>Arthropoda</taxon>
        <taxon>Hexapoda</taxon>
        <taxon>Insecta</taxon>
        <taxon>Pterygota</taxon>
        <taxon>Neoptera</taxon>
        <taxon>Endopterygota</taxon>
        <taxon>Lepidoptera</taxon>
        <taxon>Glossata</taxon>
        <taxon>Ditrysia</taxon>
        <taxon>Noctuoidea</taxon>
        <taxon>Noctuidae</taxon>
        <taxon>Plusiinae</taxon>
        <taxon>Chrysodeixis</taxon>
    </lineage>
</organism>
<keyword evidence="1" id="KW-0472">Membrane</keyword>
<feature type="transmembrane region" description="Helical" evidence="1">
    <location>
        <begin position="9"/>
        <end position="28"/>
    </location>
</feature>